<evidence type="ECO:0000256" key="1">
    <source>
        <dbReference type="SAM" id="SignalP"/>
    </source>
</evidence>
<accession>A0A8K0SDM4</accession>
<proteinExistence type="predicted"/>
<protein>
    <submittedName>
        <fullName evidence="2">Uncharacterized protein</fullName>
    </submittedName>
</protein>
<gene>
    <name evidence="2" type="ORF">B0I35DRAFT_446566</name>
</gene>
<comment type="caution">
    <text evidence="2">The sequence shown here is derived from an EMBL/GenBank/DDBJ whole genome shotgun (WGS) entry which is preliminary data.</text>
</comment>
<dbReference type="Proteomes" id="UP000813444">
    <property type="component" value="Unassembled WGS sequence"/>
</dbReference>
<sequence length="150" mass="16734">MVRFLSLVLVPAAAAFRFTNIDDTRRDLSSDFNITWEREERDGSLVDLMLITNQGATFTQAMNLPTSDETYRVNATSLNNLLEGNAEWSDDPEVEWAFQAQVHGDFTGGTVEVDSEWFRFEGFGESAADVKQPSIMAVVAGFTLLSAWLI</sequence>
<dbReference type="EMBL" id="JAGPNK010000032">
    <property type="protein sequence ID" value="KAH7303535.1"/>
    <property type="molecule type" value="Genomic_DNA"/>
</dbReference>
<organism evidence="2 3">
    <name type="scientific">Stachybotrys elegans</name>
    <dbReference type="NCBI Taxonomy" id="80388"/>
    <lineage>
        <taxon>Eukaryota</taxon>
        <taxon>Fungi</taxon>
        <taxon>Dikarya</taxon>
        <taxon>Ascomycota</taxon>
        <taxon>Pezizomycotina</taxon>
        <taxon>Sordariomycetes</taxon>
        <taxon>Hypocreomycetidae</taxon>
        <taxon>Hypocreales</taxon>
        <taxon>Stachybotryaceae</taxon>
        <taxon>Stachybotrys</taxon>
    </lineage>
</organism>
<evidence type="ECO:0000313" key="3">
    <source>
        <dbReference type="Proteomes" id="UP000813444"/>
    </source>
</evidence>
<keyword evidence="1" id="KW-0732">Signal</keyword>
<keyword evidence="3" id="KW-1185">Reference proteome</keyword>
<reference evidence="2" key="1">
    <citation type="journal article" date="2021" name="Nat. Commun.">
        <title>Genetic determinants of endophytism in the Arabidopsis root mycobiome.</title>
        <authorList>
            <person name="Mesny F."/>
            <person name="Miyauchi S."/>
            <person name="Thiergart T."/>
            <person name="Pickel B."/>
            <person name="Atanasova L."/>
            <person name="Karlsson M."/>
            <person name="Huettel B."/>
            <person name="Barry K.W."/>
            <person name="Haridas S."/>
            <person name="Chen C."/>
            <person name="Bauer D."/>
            <person name="Andreopoulos W."/>
            <person name="Pangilinan J."/>
            <person name="LaButti K."/>
            <person name="Riley R."/>
            <person name="Lipzen A."/>
            <person name="Clum A."/>
            <person name="Drula E."/>
            <person name="Henrissat B."/>
            <person name="Kohler A."/>
            <person name="Grigoriev I.V."/>
            <person name="Martin F.M."/>
            <person name="Hacquard S."/>
        </authorList>
    </citation>
    <scope>NUCLEOTIDE SEQUENCE</scope>
    <source>
        <strain evidence="2">MPI-CAGE-CH-0235</strain>
    </source>
</reference>
<feature type="signal peptide" evidence="1">
    <location>
        <begin position="1"/>
        <end position="15"/>
    </location>
</feature>
<evidence type="ECO:0000313" key="2">
    <source>
        <dbReference type="EMBL" id="KAH7303535.1"/>
    </source>
</evidence>
<feature type="chain" id="PRO_5035455557" evidence="1">
    <location>
        <begin position="16"/>
        <end position="150"/>
    </location>
</feature>
<dbReference type="AlphaFoldDB" id="A0A8K0SDM4"/>
<name>A0A8K0SDM4_9HYPO</name>